<dbReference type="EMBL" id="CP061799">
    <property type="protein sequence ID" value="QTA79323.1"/>
    <property type="molecule type" value="Genomic_DNA"/>
</dbReference>
<evidence type="ECO:0000313" key="13">
    <source>
        <dbReference type="EMBL" id="QTA79323.1"/>
    </source>
</evidence>
<dbReference type="KEGG" id="dli:dnl_15850"/>
<protein>
    <submittedName>
        <fullName evidence="13">Type IV pilus biogenesis and competence protein</fullName>
    </submittedName>
</protein>
<dbReference type="RefSeq" id="WP_207691089.1">
    <property type="nucleotide sequence ID" value="NZ_CP061799.1"/>
</dbReference>
<dbReference type="Pfam" id="PF07660">
    <property type="entry name" value="STN"/>
    <property type="match status" value="1"/>
</dbReference>
<dbReference type="InterPro" id="IPR038591">
    <property type="entry name" value="NolW-like_sf"/>
</dbReference>
<dbReference type="Proteomes" id="UP000663720">
    <property type="component" value="Chromosome"/>
</dbReference>
<keyword evidence="4" id="KW-0472">Membrane</keyword>
<dbReference type="Pfam" id="PF03958">
    <property type="entry name" value="Secretin_N"/>
    <property type="match status" value="1"/>
</dbReference>
<evidence type="ECO:0000313" key="14">
    <source>
        <dbReference type="Proteomes" id="UP000663720"/>
    </source>
</evidence>
<dbReference type="InterPro" id="IPR051808">
    <property type="entry name" value="Type_IV_pilus_biogenesis"/>
</dbReference>
<feature type="compositionally biased region" description="Basic and acidic residues" evidence="8">
    <location>
        <begin position="54"/>
        <end position="66"/>
    </location>
</feature>
<name>A0A975B5T8_9BACT</name>
<dbReference type="Gene3D" id="3.30.1370.130">
    <property type="match status" value="1"/>
</dbReference>
<dbReference type="PROSITE" id="PS51257">
    <property type="entry name" value="PROKAR_LIPOPROTEIN"/>
    <property type="match status" value="1"/>
</dbReference>
<dbReference type="AlphaFoldDB" id="A0A975B5T8"/>
<gene>
    <name evidence="13" type="primary">pilQ1</name>
    <name evidence="13" type="ORF">dnl_15850</name>
</gene>
<sequence length="529" mass="59033">MHKVLKKSIRYKALLYLCIFIFSGCSINPGIKNTSFPEKTYSTDTSPIPHQVKQNKDKYSDSDKIKQNKTISANQSQEEVKVKSFKVNSSDHRLPSEKICMEMQNENISLVLRTLARGASQSIMISENVSGTVTINIQNEPWDKIFLSLLNTYGLSYEWEGNIIRIITEQDINKELKRLDVYQKKEAKQREIEKIAPLEHEVIKINYADIKGLKEIFDKILEADQSPNIGIVMIDKYTNSLVIKAAQKDIAEMKALIEVLDRPTSQIRIEARIVEATGDAARELGVEWGGIYRGKQDFWITPGIDSLADNANSGFGQNIFNGETVPNTGLIQQLPSILGETSGLNIGFVAQNIGQHILSVRLSALEKSGKLKILSSPSISTLDNQTAIIESGREVPYQTVEDKEVNIEFKKAVLSLEVTPSVIKGKVIKLSILTYKDELDFSNSVEGNPTVITKKAQTNVLLRDGQTTVIGGLRKETNSNSETGVPFLKDIPVLGSLFRKKSQSNNMEEILIFITPHIINDNNSGTEEF</sequence>
<evidence type="ECO:0000256" key="5">
    <source>
        <dbReference type="ARBA" id="ARBA00023237"/>
    </source>
</evidence>
<evidence type="ECO:0000256" key="4">
    <source>
        <dbReference type="ARBA" id="ARBA00023136"/>
    </source>
</evidence>
<evidence type="ECO:0000256" key="2">
    <source>
        <dbReference type="ARBA" id="ARBA00022448"/>
    </source>
</evidence>
<keyword evidence="5" id="KW-0998">Cell outer membrane</keyword>
<dbReference type="InterPro" id="IPR005644">
    <property type="entry name" value="NolW-like"/>
</dbReference>
<accession>A0A975B5T8</accession>
<keyword evidence="3 9" id="KW-0732">Signal</keyword>
<evidence type="ECO:0000259" key="11">
    <source>
        <dbReference type="Pfam" id="PF03958"/>
    </source>
</evidence>
<dbReference type="InterPro" id="IPR004846">
    <property type="entry name" value="T2SS/T3SS_dom"/>
</dbReference>
<proteinExistence type="inferred from homology"/>
<dbReference type="PANTHER" id="PTHR30604:SF1">
    <property type="entry name" value="DNA UTILIZATION PROTEIN HOFQ"/>
    <property type="match status" value="1"/>
</dbReference>
<evidence type="ECO:0000259" key="12">
    <source>
        <dbReference type="Pfam" id="PF07660"/>
    </source>
</evidence>
<dbReference type="PRINTS" id="PR00811">
    <property type="entry name" value="BCTERIALGSPD"/>
</dbReference>
<evidence type="ECO:0000256" key="8">
    <source>
        <dbReference type="SAM" id="MobiDB-lite"/>
    </source>
</evidence>
<organism evidence="13 14">
    <name type="scientific">Desulfonema limicola</name>
    <dbReference type="NCBI Taxonomy" id="45656"/>
    <lineage>
        <taxon>Bacteria</taxon>
        <taxon>Pseudomonadati</taxon>
        <taxon>Thermodesulfobacteriota</taxon>
        <taxon>Desulfobacteria</taxon>
        <taxon>Desulfobacterales</taxon>
        <taxon>Desulfococcaceae</taxon>
        <taxon>Desulfonema</taxon>
    </lineage>
</organism>
<reference evidence="13" key="1">
    <citation type="journal article" date="2021" name="Microb. Physiol.">
        <title>Proteogenomic Insights into the Physiology of Marine, Sulfate-Reducing, Filamentous Desulfonema limicola and Desulfonema magnum.</title>
        <authorList>
            <person name="Schnaars V."/>
            <person name="Wohlbrand L."/>
            <person name="Scheve S."/>
            <person name="Hinrichs C."/>
            <person name="Reinhardt R."/>
            <person name="Rabus R."/>
        </authorList>
    </citation>
    <scope>NUCLEOTIDE SEQUENCE</scope>
    <source>
        <strain evidence="13">5ac10</strain>
    </source>
</reference>
<dbReference type="PANTHER" id="PTHR30604">
    <property type="entry name" value="PROTEIN TRANSPORT PROTEIN HOFQ"/>
    <property type="match status" value="1"/>
</dbReference>
<evidence type="ECO:0000256" key="9">
    <source>
        <dbReference type="SAM" id="SignalP"/>
    </source>
</evidence>
<feature type="domain" description="Type II/III secretion system secretin-like" evidence="10">
    <location>
        <begin position="364"/>
        <end position="519"/>
    </location>
</feature>
<feature type="chain" id="PRO_5037378442" evidence="9">
    <location>
        <begin position="28"/>
        <end position="529"/>
    </location>
</feature>
<dbReference type="GO" id="GO:0009306">
    <property type="term" value="P:protein secretion"/>
    <property type="evidence" value="ECO:0007669"/>
    <property type="project" value="InterPro"/>
</dbReference>
<evidence type="ECO:0000256" key="1">
    <source>
        <dbReference type="ARBA" id="ARBA00004370"/>
    </source>
</evidence>
<keyword evidence="2 7" id="KW-0813">Transport</keyword>
<comment type="similarity">
    <text evidence="6">Belongs to the bacterial secretin family.</text>
</comment>
<comment type="subcellular location">
    <subcellularLocation>
        <location evidence="7">Cell outer membrane</location>
    </subcellularLocation>
    <subcellularLocation>
        <location evidence="1">Membrane</location>
    </subcellularLocation>
</comment>
<feature type="domain" description="Secretin/TonB short N-terminal" evidence="12">
    <location>
        <begin position="126"/>
        <end position="167"/>
    </location>
</feature>
<feature type="signal peptide" evidence="9">
    <location>
        <begin position="1"/>
        <end position="27"/>
    </location>
</feature>
<evidence type="ECO:0000256" key="6">
    <source>
        <dbReference type="RuleBase" id="RU004003"/>
    </source>
</evidence>
<dbReference type="InterPro" id="IPR013355">
    <property type="entry name" value="Pilus_4_PilQ"/>
</dbReference>
<evidence type="ECO:0000256" key="3">
    <source>
        <dbReference type="ARBA" id="ARBA00022729"/>
    </source>
</evidence>
<dbReference type="GO" id="GO:0009279">
    <property type="term" value="C:cell outer membrane"/>
    <property type="evidence" value="ECO:0007669"/>
    <property type="project" value="UniProtKB-SubCell"/>
</dbReference>
<dbReference type="Pfam" id="PF00263">
    <property type="entry name" value="Secretin"/>
    <property type="match status" value="1"/>
</dbReference>
<keyword evidence="14" id="KW-1185">Reference proteome</keyword>
<dbReference type="InterPro" id="IPR001775">
    <property type="entry name" value="GspD/PilQ"/>
</dbReference>
<dbReference type="NCBIfam" id="TIGR02515">
    <property type="entry name" value="IV_pilus_PilQ"/>
    <property type="match status" value="1"/>
</dbReference>
<feature type="domain" description="NolW-like" evidence="11">
    <location>
        <begin position="201"/>
        <end position="266"/>
    </location>
</feature>
<dbReference type="Gene3D" id="3.30.1370.120">
    <property type="match status" value="1"/>
</dbReference>
<feature type="region of interest" description="Disordered" evidence="8">
    <location>
        <begin position="40"/>
        <end position="73"/>
    </location>
</feature>
<dbReference type="InterPro" id="IPR011662">
    <property type="entry name" value="Secretin/TonB_short_N"/>
</dbReference>
<evidence type="ECO:0000256" key="7">
    <source>
        <dbReference type="RuleBase" id="RU004004"/>
    </source>
</evidence>
<evidence type="ECO:0000259" key="10">
    <source>
        <dbReference type="Pfam" id="PF00263"/>
    </source>
</evidence>